<sequence>METGDLDRRVQFLRPGVIDDGYQTRPGSYEPHGGRVWAGRKFVRDAERYAAGTVGVDAVARFTVRYSSFTAQITHKDRLICEGRTYGIVGIKELGRRVGFEITASEVRE</sequence>
<dbReference type="STRING" id="34002.SAMN04489859_102170"/>
<dbReference type="EMBL" id="FODE01000021">
    <property type="protein sequence ID" value="SEN90639.1"/>
    <property type="molecule type" value="Genomic_DNA"/>
</dbReference>
<proteinExistence type="predicted"/>
<evidence type="ECO:0000313" key="1">
    <source>
        <dbReference type="EMBL" id="SEN90639.1"/>
    </source>
</evidence>
<protein>
    <submittedName>
        <fullName evidence="1">Phage head-tail adaptor, putative, SPP1 family</fullName>
    </submittedName>
</protein>
<evidence type="ECO:0000313" key="2">
    <source>
        <dbReference type="Proteomes" id="UP000199054"/>
    </source>
</evidence>
<dbReference type="Proteomes" id="UP000199054">
    <property type="component" value="Unassembled WGS sequence"/>
</dbReference>
<dbReference type="NCBIfam" id="TIGR01563">
    <property type="entry name" value="gp16_SPP1"/>
    <property type="match status" value="1"/>
</dbReference>
<dbReference type="InterPro" id="IPR008767">
    <property type="entry name" value="Phage_SPP1_head-tail_adaptor"/>
</dbReference>
<dbReference type="OrthoDB" id="7998779at2"/>
<accession>A0A1H8KC84</accession>
<dbReference type="Pfam" id="PF05521">
    <property type="entry name" value="Phage_HCP"/>
    <property type="match status" value="1"/>
</dbReference>
<organism evidence="1 2">
    <name type="scientific">Paracoccus alcaliphilus</name>
    <dbReference type="NCBI Taxonomy" id="34002"/>
    <lineage>
        <taxon>Bacteria</taxon>
        <taxon>Pseudomonadati</taxon>
        <taxon>Pseudomonadota</taxon>
        <taxon>Alphaproteobacteria</taxon>
        <taxon>Rhodobacterales</taxon>
        <taxon>Paracoccaceae</taxon>
        <taxon>Paracoccus</taxon>
    </lineage>
</organism>
<dbReference type="AlphaFoldDB" id="A0A1H8KC84"/>
<keyword evidence="2" id="KW-1185">Reference proteome</keyword>
<dbReference type="InterPro" id="IPR038666">
    <property type="entry name" value="SSP1_head-tail_sf"/>
</dbReference>
<name>A0A1H8KC84_9RHOB</name>
<reference evidence="1 2" key="1">
    <citation type="submission" date="2016-10" db="EMBL/GenBank/DDBJ databases">
        <authorList>
            <person name="de Groot N.N."/>
        </authorList>
    </citation>
    <scope>NUCLEOTIDE SEQUENCE [LARGE SCALE GENOMIC DNA]</scope>
    <source>
        <strain evidence="1 2">DSM 8512</strain>
    </source>
</reference>
<dbReference type="Gene3D" id="2.40.10.270">
    <property type="entry name" value="Bacteriophage SPP1 head-tail adaptor protein"/>
    <property type="match status" value="1"/>
</dbReference>
<gene>
    <name evidence="1" type="ORF">SAMN04489859_102170</name>
</gene>
<dbReference type="RefSeq" id="WP_090613724.1">
    <property type="nucleotide sequence ID" value="NZ_CP067124.1"/>
</dbReference>